<dbReference type="EMBL" id="BAABLM010000001">
    <property type="protein sequence ID" value="GAA4664618.1"/>
    <property type="molecule type" value="Genomic_DNA"/>
</dbReference>
<evidence type="ECO:0000313" key="3">
    <source>
        <dbReference type="Proteomes" id="UP001501295"/>
    </source>
</evidence>
<dbReference type="CDD" id="cd00229">
    <property type="entry name" value="SGNH_hydrolase"/>
    <property type="match status" value="1"/>
</dbReference>
<feature type="domain" description="SGNH hydrolase-type esterase" evidence="1">
    <location>
        <begin position="45"/>
        <end position="207"/>
    </location>
</feature>
<keyword evidence="3" id="KW-1185">Reference proteome</keyword>
<accession>A0ABP8VJ58</accession>
<protein>
    <recommendedName>
        <fullName evidence="1">SGNH hydrolase-type esterase domain-containing protein</fullName>
    </recommendedName>
</protein>
<reference evidence="3" key="1">
    <citation type="journal article" date="2019" name="Int. J. Syst. Evol. Microbiol.">
        <title>The Global Catalogue of Microorganisms (GCM) 10K type strain sequencing project: providing services to taxonomists for standard genome sequencing and annotation.</title>
        <authorList>
            <consortium name="The Broad Institute Genomics Platform"/>
            <consortium name="The Broad Institute Genome Sequencing Center for Infectious Disease"/>
            <person name="Wu L."/>
            <person name="Ma J."/>
        </authorList>
    </citation>
    <scope>NUCLEOTIDE SEQUENCE [LARGE SCALE GENOMIC DNA]</scope>
    <source>
        <strain evidence="3">JCM 18956</strain>
    </source>
</reference>
<dbReference type="Gene3D" id="3.40.50.1110">
    <property type="entry name" value="SGNH hydrolase"/>
    <property type="match status" value="1"/>
</dbReference>
<name>A0ABP8VJ58_9MICO</name>
<dbReference type="InterPro" id="IPR036514">
    <property type="entry name" value="SGNH_hydro_sf"/>
</dbReference>
<dbReference type="InterPro" id="IPR013830">
    <property type="entry name" value="SGNH_hydro"/>
</dbReference>
<evidence type="ECO:0000313" key="2">
    <source>
        <dbReference type="EMBL" id="GAA4664618.1"/>
    </source>
</evidence>
<organism evidence="2 3">
    <name type="scientific">Frondihabitans cladoniiphilus</name>
    <dbReference type="NCBI Taxonomy" id="715785"/>
    <lineage>
        <taxon>Bacteria</taxon>
        <taxon>Bacillati</taxon>
        <taxon>Actinomycetota</taxon>
        <taxon>Actinomycetes</taxon>
        <taxon>Micrococcales</taxon>
        <taxon>Microbacteriaceae</taxon>
        <taxon>Frondihabitans</taxon>
    </lineage>
</organism>
<dbReference type="SUPFAM" id="SSF52266">
    <property type="entry name" value="SGNH hydrolase"/>
    <property type="match status" value="1"/>
</dbReference>
<gene>
    <name evidence="2" type="ORF">GCM10025780_01970</name>
</gene>
<proteinExistence type="predicted"/>
<dbReference type="Proteomes" id="UP001501295">
    <property type="component" value="Unassembled WGS sequence"/>
</dbReference>
<dbReference type="PANTHER" id="PTHR30383:SF5">
    <property type="entry name" value="SGNH HYDROLASE-TYPE ESTERASE DOMAIN-CONTAINING PROTEIN"/>
    <property type="match status" value="1"/>
</dbReference>
<comment type="caution">
    <text evidence="2">The sequence shown here is derived from an EMBL/GenBank/DDBJ whole genome shotgun (WGS) entry which is preliminary data.</text>
</comment>
<sequence>MAGVIVVAGALVAGGVVHQSAVRKASASETVQTPSLMGTKPVAVAIGDSIMDGHGLTAAQAWPALVAKTQGWSLDNLASDGTGYVQLGNDDDTFQAQADQAVKLDPSVVLLSGSTNDLGESQTEVDAATDELVSTVSKSLPGAVIVGVNTFWGDTTPPAQVAAIDSHFKAAVLAAGGTWIDVGQPLAGRADLMQSDDVHPTAAGQKILAATISAKLAA</sequence>
<dbReference type="Pfam" id="PF13472">
    <property type="entry name" value="Lipase_GDSL_2"/>
    <property type="match status" value="1"/>
</dbReference>
<evidence type="ECO:0000259" key="1">
    <source>
        <dbReference type="Pfam" id="PF13472"/>
    </source>
</evidence>
<dbReference type="InterPro" id="IPR051532">
    <property type="entry name" value="Ester_Hydrolysis_Enzymes"/>
</dbReference>
<dbReference type="PANTHER" id="PTHR30383">
    <property type="entry name" value="THIOESTERASE 1/PROTEASE 1/LYSOPHOSPHOLIPASE L1"/>
    <property type="match status" value="1"/>
</dbReference>